<evidence type="ECO:0000259" key="11">
    <source>
        <dbReference type="Pfam" id="PF00768"/>
    </source>
</evidence>
<evidence type="ECO:0000256" key="2">
    <source>
        <dbReference type="ARBA" id="ARBA00022729"/>
    </source>
</evidence>
<evidence type="ECO:0000256" key="4">
    <source>
        <dbReference type="ARBA" id="ARBA00022960"/>
    </source>
</evidence>
<evidence type="ECO:0000256" key="8">
    <source>
        <dbReference type="PIRSR" id="PIRSR618044-2"/>
    </source>
</evidence>
<evidence type="ECO:0000256" key="10">
    <source>
        <dbReference type="SAM" id="SignalP"/>
    </source>
</evidence>
<keyword evidence="3" id="KW-0378">Hydrolase</keyword>
<organism evidence="12 13">
    <name type="scientific">Roseburia zhanii</name>
    <dbReference type="NCBI Taxonomy" id="2763064"/>
    <lineage>
        <taxon>Bacteria</taxon>
        <taxon>Bacillati</taxon>
        <taxon>Bacillota</taxon>
        <taxon>Clostridia</taxon>
        <taxon>Lachnospirales</taxon>
        <taxon>Lachnospiraceae</taxon>
        <taxon>Roseburia</taxon>
    </lineage>
</organism>
<dbReference type="GO" id="GO:0009002">
    <property type="term" value="F:serine-type D-Ala-D-Ala carboxypeptidase activity"/>
    <property type="evidence" value="ECO:0007669"/>
    <property type="project" value="InterPro"/>
</dbReference>
<evidence type="ECO:0000313" key="12">
    <source>
        <dbReference type="EMBL" id="MBC5713227.1"/>
    </source>
</evidence>
<proteinExistence type="inferred from homology"/>
<accession>A0A923RS42</accession>
<dbReference type="GO" id="GO:0009252">
    <property type="term" value="P:peptidoglycan biosynthetic process"/>
    <property type="evidence" value="ECO:0007669"/>
    <property type="project" value="UniProtKB-KW"/>
</dbReference>
<feature type="binding site" evidence="8">
    <location>
        <position position="284"/>
    </location>
    <ligand>
        <name>substrate</name>
    </ligand>
</feature>
<protein>
    <submittedName>
        <fullName evidence="12">D-alanyl-D-alanine carboxypeptidase</fullName>
    </submittedName>
</protein>
<keyword evidence="12" id="KW-0121">Carboxypeptidase</keyword>
<keyword evidence="4" id="KW-0133">Cell shape</keyword>
<keyword evidence="13" id="KW-1185">Reference proteome</keyword>
<evidence type="ECO:0000313" key="13">
    <source>
        <dbReference type="Proteomes" id="UP000606720"/>
    </source>
</evidence>
<feature type="active site" evidence="7">
    <location>
        <position position="168"/>
    </location>
</feature>
<dbReference type="Proteomes" id="UP000606720">
    <property type="component" value="Unassembled WGS sequence"/>
</dbReference>
<keyword evidence="2 10" id="KW-0732">Signal</keyword>
<feature type="signal peptide" evidence="10">
    <location>
        <begin position="1"/>
        <end position="26"/>
    </location>
</feature>
<dbReference type="RefSeq" id="WP_186866220.1">
    <property type="nucleotide sequence ID" value="NZ_JACOPH010000002.1"/>
</dbReference>
<keyword evidence="5" id="KW-0573">Peptidoglycan synthesis</keyword>
<evidence type="ECO:0000256" key="3">
    <source>
        <dbReference type="ARBA" id="ARBA00022801"/>
    </source>
</evidence>
<dbReference type="InterPro" id="IPR012338">
    <property type="entry name" value="Beta-lactam/transpept-like"/>
</dbReference>
<dbReference type="InterPro" id="IPR001967">
    <property type="entry name" value="Peptidase_S11_N"/>
</dbReference>
<dbReference type="PANTHER" id="PTHR21581">
    <property type="entry name" value="D-ALANYL-D-ALANINE CARBOXYPEPTIDASE"/>
    <property type="match status" value="1"/>
</dbReference>
<comment type="similarity">
    <text evidence="1 9">Belongs to the peptidase S11 family.</text>
</comment>
<evidence type="ECO:0000256" key="1">
    <source>
        <dbReference type="ARBA" id="ARBA00007164"/>
    </source>
</evidence>
<feature type="active site" description="Proton acceptor" evidence="7">
    <location>
        <position position="114"/>
    </location>
</feature>
<dbReference type="EMBL" id="JACOPH010000002">
    <property type="protein sequence ID" value="MBC5713227.1"/>
    <property type="molecule type" value="Genomic_DNA"/>
</dbReference>
<evidence type="ECO:0000256" key="9">
    <source>
        <dbReference type="RuleBase" id="RU004016"/>
    </source>
</evidence>
<dbReference type="GO" id="GO:0006508">
    <property type="term" value="P:proteolysis"/>
    <property type="evidence" value="ECO:0007669"/>
    <property type="project" value="InterPro"/>
</dbReference>
<keyword evidence="6" id="KW-0961">Cell wall biogenesis/degradation</keyword>
<evidence type="ECO:0000256" key="7">
    <source>
        <dbReference type="PIRSR" id="PIRSR618044-1"/>
    </source>
</evidence>
<sequence>MKCINKKNICLLLLLCTLIFSGCGKTVESVTFSNAYDIYETSKKYQLISTEDTSLHGALPYFASNNCVSDGKDLGTDSTSSYVAGASGVFNLTTKDVLYAQNIYAKMYPASTTKILTAYVALKYGDLNGIYTVSENAADQASDSSVCNLKAGEQLSLQQLLYGLLLRSGNDAAIVIAEGISGDVSSFAELMNKEAKMLGATDSHFVNANGLQDENHYTTVYDLYLIFQAAIQNPTFVDIIHTTEYTVDYLDPNGMSIQQVWTSTNKYLMGTETAPDGITVIGGKTGTTNDAGYCLVLLSNNAAGDQIVSIVMKADCRNNLYYYMNELLRQA</sequence>
<evidence type="ECO:0000256" key="6">
    <source>
        <dbReference type="ARBA" id="ARBA00023316"/>
    </source>
</evidence>
<dbReference type="PROSITE" id="PS51257">
    <property type="entry name" value="PROKAR_LIPOPROTEIN"/>
    <property type="match status" value="1"/>
</dbReference>
<name>A0A923RS42_9FIRM</name>
<dbReference type="Pfam" id="PF00768">
    <property type="entry name" value="Peptidase_S11"/>
    <property type="match status" value="1"/>
</dbReference>
<dbReference type="PANTHER" id="PTHR21581:SF6">
    <property type="entry name" value="TRAFFICKING PROTEIN PARTICLE COMPLEX SUBUNIT 12"/>
    <property type="match status" value="1"/>
</dbReference>
<feature type="chain" id="PRO_5038394862" evidence="10">
    <location>
        <begin position="27"/>
        <end position="331"/>
    </location>
</feature>
<dbReference type="SUPFAM" id="SSF56601">
    <property type="entry name" value="beta-lactamase/transpeptidase-like"/>
    <property type="match status" value="1"/>
</dbReference>
<dbReference type="PRINTS" id="PR00725">
    <property type="entry name" value="DADACBPTASE1"/>
</dbReference>
<feature type="active site" description="Acyl-ester intermediate" evidence="7">
    <location>
        <position position="111"/>
    </location>
</feature>
<dbReference type="GO" id="GO:0008360">
    <property type="term" value="P:regulation of cell shape"/>
    <property type="evidence" value="ECO:0007669"/>
    <property type="project" value="UniProtKB-KW"/>
</dbReference>
<gene>
    <name evidence="12" type="ORF">H8S17_03215</name>
</gene>
<dbReference type="GO" id="GO:0071555">
    <property type="term" value="P:cell wall organization"/>
    <property type="evidence" value="ECO:0007669"/>
    <property type="project" value="UniProtKB-KW"/>
</dbReference>
<reference evidence="12" key="1">
    <citation type="submission" date="2020-08" db="EMBL/GenBank/DDBJ databases">
        <title>Genome public.</title>
        <authorList>
            <person name="Liu C."/>
            <person name="Sun Q."/>
        </authorList>
    </citation>
    <scope>NUCLEOTIDE SEQUENCE</scope>
    <source>
        <strain evidence="12">BX1005</strain>
    </source>
</reference>
<dbReference type="AlphaFoldDB" id="A0A923RS42"/>
<evidence type="ECO:0000256" key="5">
    <source>
        <dbReference type="ARBA" id="ARBA00022984"/>
    </source>
</evidence>
<dbReference type="Gene3D" id="3.40.710.10">
    <property type="entry name" value="DD-peptidase/beta-lactamase superfamily"/>
    <property type="match status" value="1"/>
</dbReference>
<dbReference type="InterPro" id="IPR018044">
    <property type="entry name" value="Peptidase_S11"/>
</dbReference>
<feature type="domain" description="Peptidase S11 D-alanyl-D-alanine carboxypeptidase A N-terminal" evidence="11">
    <location>
        <begin position="84"/>
        <end position="315"/>
    </location>
</feature>
<keyword evidence="12" id="KW-0645">Protease</keyword>
<comment type="caution">
    <text evidence="12">The sequence shown here is derived from an EMBL/GenBank/DDBJ whole genome shotgun (WGS) entry which is preliminary data.</text>
</comment>